<dbReference type="PANTHER" id="PTHR34413">
    <property type="entry name" value="PROPHAGE TAIL FIBER ASSEMBLY PROTEIN HOMOLOG TFAE-RELATED-RELATED"/>
    <property type="match status" value="1"/>
</dbReference>
<name>A0AAE4FDI2_MORMO</name>
<dbReference type="PANTHER" id="PTHR34413:SF2">
    <property type="entry name" value="PROPHAGE TAIL FIBER ASSEMBLY PROTEIN HOMOLOG TFAE-RELATED"/>
    <property type="match status" value="1"/>
</dbReference>
<reference evidence="1" key="1">
    <citation type="submission" date="2023-02" db="EMBL/GenBank/DDBJ databases">
        <title>Detection, antimicrobial susceptibility and genomic characterization of NDM-producing species of Morganellaceae, Yersiniaceae, and Enterobacteriaceae other than Klebsiella.</title>
        <authorList>
            <person name="Camargo C.H."/>
            <person name="Sacchi C.T."/>
            <person name="Campos K.R."/>
        </authorList>
    </citation>
    <scope>NUCLEOTIDE SEQUENCE</scope>
    <source>
        <strain evidence="1">1189_21</strain>
    </source>
</reference>
<protein>
    <submittedName>
        <fullName evidence="1">Tail fiber assembly protein</fullName>
    </submittedName>
</protein>
<evidence type="ECO:0000313" key="1">
    <source>
        <dbReference type="EMBL" id="MDS0899041.1"/>
    </source>
</evidence>
<dbReference type="RefSeq" id="WP_310953509.1">
    <property type="nucleotide sequence ID" value="NZ_JAPKIY010000023.1"/>
</dbReference>
<organism evidence="1 2">
    <name type="scientific">Morganella morganii</name>
    <name type="common">Proteus morganii</name>
    <dbReference type="NCBI Taxonomy" id="582"/>
    <lineage>
        <taxon>Bacteria</taxon>
        <taxon>Pseudomonadati</taxon>
        <taxon>Pseudomonadota</taxon>
        <taxon>Gammaproteobacteria</taxon>
        <taxon>Enterobacterales</taxon>
        <taxon>Morganellaceae</taxon>
        <taxon>Morganella</taxon>
    </lineage>
</organism>
<dbReference type="EMBL" id="JAPKIY010000023">
    <property type="protein sequence ID" value="MDS0899041.1"/>
    <property type="molecule type" value="Genomic_DNA"/>
</dbReference>
<sequence length="171" mass="18889">MHPYTGFSYANEGSLPPLNALRIEPDFKEGFCPCEKDGAWINVPDYRGVTAYNKETARPVKIDDVGELPDNLTTIAPDVEFPKWDGGKWVTDNRAKKKSDTAAAEERKQYLLSEATATLAPLQDAADLDIATAEEAAALKEWKRYRVLLNRIDTSPGADVIWPTPPASPAR</sequence>
<accession>A0AAE4FDI2</accession>
<dbReference type="InterPro" id="IPR051220">
    <property type="entry name" value="TFA_Chaperone"/>
</dbReference>
<gene>
    <name evidence="1" type="ORF">OSC06_13770</name>
</gene>
<comment type="caution">
    <text evidence="1">The sequence shown here is derived from an EMBL/GenBank/DDBJ whole genome shotgun (WGS) entry which is preliminary data.</text>
</comment>
<evidence type="ECO:0000313" key="2">
    <source>
        <dbReference type="Proteomes" id="UP001182247"/>
    </source>
</evidence>
<dbReference type="Proteomes" id="UP001182247">
    <property type="component" value="Unassembled WGS sequence"/>
</dbReference>
<proteinExistence type="predicted"/>
<dbReference type="Pfam" id="PF02413">
    <property type="entry name" value="Caudo_TAP"/>
    <property type="match status" value="1"/>
</dbReference>
<dbReference type="AlphaFoldDB" id="A0AAE4FDI2"/>
<dbReference type="InterPro" id="IPR003458">
    <property type="entry name" value="Phage_T4_Gp38_tail_assem"/>
</dbReference>